<dbReference type="PANTHER" id="PTHR13349:SF2">
    <property type="entry name" value="TRANSLATION MACHINERY-ASSOCIATED PROTEIN 16"/>
    <property type="match status" value="1"/>
</dbReference>
<feature type="region of interest" description="Disordered" evidence="2">
    <location>
        <begin position="172"/>
        <end position="203"/>
    </location>
</feature>
<dbReference type="Pfam" id="PF11176">
    <property type="entry name" value="Tma16"/>
    <property type="match status" value="1"/>
</dbReference>
<evidence type="ECO:0000313" key="4">
    <source>
        <dbReference type="Proteomes" id="UP000279236"/>
    </source>
</evidence>
<evidence type="ECO:0000256" key="1">
    <source>
        <dbReference type="ARBA" id="ARBA00034127"/>
    </source>
</evidence>
<dbReference type="RefSeq" id="XP_028474914.1">
    <property type="nucleotide sequence ID" value="XM_028624746.1"/>
</dbReference>
<proteinExistence type="inferred from homology"/>
<evidence type="ECO:0008006" key="5">
    <source>
        <dbReference type="Google" id="ProtNLM"/>
    </source>
</evidence>
<comment type="caution">
    <text evidence="3">The sequence shown here is derived from an EMBL/GenBank/DDBJ whole genome shotgun (WGS) entry which is preliminary data.</text>
</comment>
<accession>A0A427XLQ1</accession>
<dbReference type="InterPro" id="IPR038356">
    <property type="entry name" value="Tma16_sf"/>
</dbReference>
<sequence length="203" mass="22708">MPNNRKTTLKKIKGNSEVHPGSRKAAQITRVHLRKAKLVSARKDRKELKVAKLFRPNFFLHQVTSAEALTLPELRSLVTNVFLTRNDARIAELESERRAGRAKVKEHVDLEELKRVENSEWETGFEVVDLTDPKCTRLMSQWAEAGTRLKSAHVDLLPWVRIARGTPEVVTPSRPGQLAGMGLGGGPIEIEVDAGEDSDAEME</sequence>
<dbReference type="PANTHER" id="PTHR13349">
    <property type="entry name" value="TRANSLATION MACHINERY-ASSOCIATED PROTEIN 16"/>
    <property type="match status" value="1"/>
</dbReference>
<organism evidence="3 4">
    <name type="scientific">Apiotrichum porosum</name>
    <dbReference type="NCBI Taxonomy" id="105984"/>
    <lineage>
        <taxon>Eukaryota</taxon>
        <taxon>Fungi</taxon>
        <taxon>Dikarya</taxon>
        <taxon>Basidiomycota</taxon>
        <taxon>Agaricomycotina</taxon>
        <taxon>Tremellomycetes</taxon>
        <taxon>Trichosporonales</taxon>
        <taxon>Trichosporonaceae</taxon>
        <taxon>Apiotrichum</taxon>
    </lineage>
</organism>
<dbReference type="Gene3D" id="1.20.1440.170">
    <property type="entry name" value="Translation machinery-associated protein 16-like"/>
    <property type="match status" value="1"/>
</dbReference>
<feature type="region of interest" description="Disordered" evidence="2">
    <location>
        <begin position="1"/>
        <end position="23"/>
    </location>
</feature>
<dbReference type="STRING" id="105984.A0A427XLQ1"/>
<dbReference type="EMBL" id="RSCE01000009">
    <property type="protein sequence ID" value="RSH79805.1"/>
    <property type="molecule type" value="Genomic_DNA"/>
</dbReference>
<dbReference type="AlphaFoldDB" id="A0A427XLQ1"/>
<keyword evidence="4" id="KW-1185">Reference proteome</keyword>
<dbReference type="InterPro" id="IPR021346">
    <property type="entry name" value="Tma16"/>
</dbReference>
<name>A0A427XLQ1_9TREE</name>
<comment type="similarity">
    <text evidence="1">Belongs to the TMA16 family.</text>
</comment>
<dbReference type="OrthoDB" id="270284at2759"/>
<dbReference type="GO" id="GO:0005634">
    <property type="term" value="C:nucleus"/>
    <property type="evidence" value="ECO:0007669"/>
    <property type="project" value="TreeGrafter"/>
</dbReference>
<feature type="compositionally biased region" description="Acidic residues" evidence="2">
    <location>
        <begin position="190"/>
        <end position="203"/>
    </location>
</feature>
<reference evidence="3 4" key="1">
    <citation type="submission" date="2018-11" db="EMBL/GenBank/DDBJ databases">
        <title>Genome sequence of Apiotrichum porosum DSM 27194.</title>
        <authorList>
            <person name="Aliyu H."/>
            <person name="Gorte O."/>
            <person name="Ochsenreither K."/>
        </authorList>
    </citation>
    <scope>NUCLEOTIDE SEQUENCE [LARGE SCALE GENOMIC DNA]</scope>
    <source>
        <strain evidence="3 4">DSM 27194</strain>
    </source>
</reference>
<evidence type="ECO:0000256" key="2">
    <source>
        <dbReference type="SAM" id="MobiDB-lite"/>
    </source>
</evidence>
<dbReference type="Proteomes" id="UP000279236">
    <property type="component" value="Unassembled WGS sequence"/>
</dbReference>
<evidence type="ECO:0000313" key="3">
    <source>
        <dbReference type="EMBL" id="RSH79805.1"/>
    </source>
</evidence>
<gene>
    <name evidence="3" type="ORF">EHS24_009465</name>
</gene>
<protein>
    <recommendedName>
        <fullName evidence="5">Translation machinery-associated protein 16</fullName>
    </recommendedName>
</protein>
<dbReference type="GeneID" id="39594008"/>